<reference evidence="2 3" key="1">
    <citation type="submission" date="2017-03" db="EMBL/GenBank/DDBJ databases">
        <title>Genome of the blue death feigning beetle - Asbolus verrucosus.</title>
        <authorList>
            <person name="Rider S.D."/>
        </authorList>
    </citation>
    <scope>NUCLEOTIDE SEQUENCE [LARGE SCALE GENOMIC DNA]</scope>
    <source>
        <strain evidence="2">Butters</strain>
        <tissue evidence="2">Head and leg muscle</tissue>
    </source>
</reference>
<dbReference type="OrthoDB" id="6758853at2759"/>
<feature type="non-terminal residue" evidence="2">
    <location>
        <position position="1"/>
    </location>
</feature>
<dbReference type="PRINTS" id="PR01345">
    <property type="entry name" value="CERVTRCPTASE"/>
</dbReference>
<dbReference type="STRING" id="1661398.A0A482VJS6"/>
<evidence type="ECO:0000259" key="1">
    <source>
        <dbReference type="PROSITE" id="PS50878"/>
    </source>
</evidence>
<dbReference type="InterPro" id="IPR000477">
    <property type="entry name" value="RT_dom"/>
</dbReference>
<protein>
    <submittedName>
        <fullName evidence="2">RVT 1 domain containing protein</fullName>
    </submittedName>
</protein>
<organism evidence="2 3">
    <name type="scientific">Asbolus verrucosus</name>
    <name type="common">Desert ironclad beetle</name>
    <dbReference type="NCBI Taxonomy" id="1661398"/>
    <lineage>
        <taxon>Eukaryota</taxon>
        <taxon>Metazoa</taxon>
        <taxon>Ecdysozoa</taxon>
        <taxon>Arthropoda</taxon>
        <taxon>Hexapoda</taxon>
        <taxon>Insecta</taxon>
        <taxon>Pterygota</taxon>
        <taxon>Neoptera</taxon>
        <taxon>Endopterygota</taxon>
        <taxon>Coleoptera</taxon>
        <taxon>Polyphaga</taxon>
        <taxon>Cucujiformia</taxon>
        <taxon>Tenebrionidae</taxon>
        <taxon>Pimeliinae</taxon>
        <taxon>Asbolus</taxon>
    </lineage>
</organism>
<proteinExistence type="predicted"/>
<evidence type="ECO:0000313" key="2">
    <source>
        <dbReference type="EMBL" id="RZC33191.1"/>
    </source>
</evidence>
<feature type="non-terminal residue" evidence="2">
    <location>
        <position position="265"/>
    </location>
</feature>
<evidence type="ECO:0000313" key="3">
    <source>
        <dbReference type="Proteomes" id="UP000292052"/>
    </source>
</evidence>
<sequence>WTKNIDLDKPTDVIYLDFAKAFDRVPKCRLLYRLKHIGISGNLLNWIKDFLSNRTFRVKIGQALSYNVRVLSGVPQGSVFGPLLFIVYVADLKHILSSPFAMYADDIKLYNACDSYQVLMHDLITVRKWCLDWILPLNLAKCITLHIGNRNPRHKYFIDNCELCESDPCSDLEVTVTSNLSWSAHVLHVTRRANSILFLVSKVFSKRRVETVVKLYKTYIRPILEFAGGVWAPVLQRDVDLLEALQRRATRLPFGRIRPSYEERL</sequence>
<dbReference type="EMBL" id="QDEB01091055">
    <property type="protein sequence ID" value="RZC33191.1"/>
    <property type="molecule type" value="Genomic_DNA"/>
</dbReference>
<keyword evidence="3" id="KW-1185">Reference proteome</keyword>
<name>A0A482VJS6_ASBVE</name>
<feature type="domain" description="Reverse transcriptase" evidence="1">
    <location>
        <begin position="1"/>
        <end position="187"/>
    </location>
</feature>
<dbReference type="Pfam" id="PF00078">
    <property type="entry name" value="RVT_1"/>
    <property type="match status" value="1"/>
</dbReference>
<dbReference type="AlphaFoldDB" id="A0A482VJS6"/>
<gene>
    <name evidence="2" type="ORF">BDFB_014406</name>
</gene>
<dbReference type="PANTHER" id="PTHR33332">
    <property type="entry name" value="REVERSE TRANSCRIPTASE DOMAIN-CONTAINING PROTEIN"/>
    <property type="match status" value="1"/>
</dbReference>
<comment type="caution">
    <text evidence="2">The sequence shown here is derived from an EMBL/GenBank/DDBJ whole genome shotgun (WGS) entry which is preliminary data.</text>
</comment>
<dbReference type="Proteomes" id="UP000292052">
    <property type="component" value="Unassembled WGS sequence"/>
</dbReference>
<accession>A0A482VJS6</accession>
<dbReference type="PROSITE" id="PS50878">
    <property type="entry name" value="RT_POL"/>
    <property type="match status" value="1"/>
</dbReference>